<evidence type="ECO:0000313" key="2">
    <source>
        <dbReference type="Proteomes" id="UP000699462"/>
    </source>
</evidence>
<reference evidence="1 2" key="1">
    <citation type="submission" date="2019-07" db="EMBL/GenBank/DDBJ databases">
        <title>Annotation for the trematode Paragonimus westermani.</title>
        <authorList>
            <person name="Choi Y.-J."/>
        </authorList>
    </citation>
    <scope>NUCLEOTIDE SEQUENCE [LARGE SCALE GENOMIC DNA]</scope>
    <source>
        <strain evidence="1">180907_Pwestermani</strain>
    </source>
</reference>
<accession>A0A8T0DAY1</accession>
<dbReference type="Proteomes" id="UP000699462">
    <property type="component" value="Unassembled WGS sequence"/>
</dbReference>
<evidence type="ECO:0000313" key="1">
    <source>
        <dbReference type="EMBL" id="KAF8564506.1"/>
    </source>
</evidence>
<keyword evidence="2" id="KW-1185">Reference proteome</keyword>
<dbReference type="OrthoDB" id="10566461at2759"/>
<protein>
    <submittedName>
        <fullName evidence="1">Uncharacterized protein</fullName>
    </submittedName>
</protein>
<dbReference type="AlphaFoldDB" id="A0A8T0DAY1"/>
<name>A0A8T0DAY1_9TREM</name>
<dbReference type="EMBL" id="JTDF01008524">
    <property type="protein sequence ID" value="KAF8564506.1"/>
    <property type="molecule type" value="Genomic_DNA"/>
</dbReference>
<proteinExistence type="predicted"/>
<organism evidence="1 2">
    <name type="scientific">Paragonimus westermani</name>
    <dbReference type="NCBI Taxonomy" id="34504"/>
    <lineage>
        <taxon>Eukaryota</taxon>
        <taxon>Metazoa</taxon>
        <taxon>Spiralia</taxon>
        <taxon>Lophotrochozoa</taxon>
        <taxon>Platyhelminthes</taxon>
        <taxon>Trematoda</taxon>
        <taxon>Digenea</taxon>
        <taxon>Plagiorchiida</taxon>
        <taxon>Troglotremata</taxon>
        <taxon>Troglotrematidae</taxon>
        <taxon>Paragonimus</taxon>
    </lineage>
</organism>
<sequence>MCSGSIPEDEWDTTLCGHRLGNKCLMTTLTNVSLCTLSLRITAEFGKRCHSHESCRSIGAECSVQHTQSSTSDGNHDTDSVAKLMKRSTNSSWSKWNHPKPIQNVCQCPATKIPVFQLVTSDYVCCE</sequence>
<gene>
    <name evidence="1" type="ORF">P879_04051</name>
</gene>
<comment type="caution">
    <text evidence="1">The sequence shown here is derived from an EMBL/GenBank/DDBJ whole genome shotgun (WGS) entry which is preliminary data.</text>
</comment>